<proteinExistence type="inferred from homology"/>
<evidence type="ECO:0000256" key="3">
    <source>
        <dbReference type="ARBA" id="ARBA00023002"/>
    </source>
</evidence>
<dbReference type="HOGENOM" id="CLU_010194_44_0_1"/>
<dbReference type="PRINTS" id="PR00081">
    <property type="entry name" value="GDHRDH"/>
</dbReference>
<accession>W9XK53</accession>
<dbReference type="PANTHER" id="PTHR24320">
    <property type="entry name" value="RETINOL DEHYDROGENASE"/>
    <property type="match status" value="1"/>
</dbReference>
<dbReference type="GeneID" id="19171255"/>
<keyword evidence="3" id="KW-0560">Oxidoreductase</keyword>
<dbReference type="eggNOG" id="KOG1208">
    <property type="taxonomic scope" value="Eukaryota"/>
</dbReference>
<dbReference type="AlphaFoldDB" id="W9XK53"/>
<dbReference type="InterPro" id="IPR036291">
    <property type="entry name" value="NAD(P)-bd_dom_sf"/>
</dbReference>
<dbReference type="PANTHER" id="PTHR24320:SF283">
    <property type="entry name" value="RETINOL DEHYDROGENASE 11"/>
    <property type="match status" value="1"/>
</dbReference>
<dbReference type="OrthoDB" id="191139at2759"/>
<comment type="caution">
    <text evidence="4">The sequence shown here is derived from an EMBL/GenBank/DDBJ whole genome shotgun (WGS) entry which is preliminary data.</text>
</comment>
<reference evidence="4 5" key="1">
    <citation type="submission" date="2013-03" db="EMBL/GenBank/DDBJ databases">
        <title>The Genome Sequence of Capronia epimyces CBS 606.96.</title>
        <authorList>
            <consortium name="The Broad Institute Genomics Platform"/>
            <person name="Cuomo C."/>
            <person name="de Hoog S."/>
            <person name="Gorbushina A."/>
            <person name="Walker B."/>
            <person name="Young S.K."/>
            <person name="Zeng Q."/>
            <person name="Gargeya S."/>
            <person name="Fitzgerald M."/>
            <person name="Haas B."/>
            <person name="Abouelleil A."/>
            <person name="Allen A.W."/>
            <person name="Alvarado L."/>
            <person name="Arachchi H.M."/>
            <person name="Berlin A.M."/>
            <person name="Chapman S.B."/>
            <person name="Gainer-Dewar J."/>
            <person name="Goldberg J."/>
            <person name="Griggs A."/>
            <person name="Gujja S."/>
            <person name="Hansen M."/>
            <person name="Howarth C."/>
            <person name="Imamovic A."/>
            <person name="Ireland A."/>
            <person name="Larimer J."/>
            <person name="McCowan C."/>
            <person name="Murphy C."/>
            <person name="Pearson M."/>
            <person name="Poon T.W."/>
            <person name="Priest M."/>
            <person name="Roberts A."/>
            <person name="Saif S."/>
            <person name="Shea T."/>
            <person name="Sisk P."/>
            <person name="Sykes S."/>
            <person name="Wortman J."/>
            <person name="Nusbaum C."/>
            <person name="Birren B."/>
        </authorList>
    </citation>
    <scope>NUCLEOTIDE SEQUENCE [LARGE SCALE GENOMIC DNA]</scope>
    <source>
        <strain evidence="4 5">CBS 606.96</strain>
    </source>
</reference>
<sequence length="353" mass="38134">MTSNPQFGRETTATEVARVFGDGVRGKTVVVVGVSPQSLGESLSLALAAQSPSLLVLVSRTRAKMQTVAKKVQAAYPEVRLSLVPVDLSCLQSVRDGAAVIDRLVDHIDMLINNAGVMIQTHTLTPAGLELHFATNHIGPFLLTNLLMPKMLQAARASAARGGRPGSTRIVNVSSQGHEISPIRFGDVNFHKPSRDIPAEERPASIPGFMSFDPPPGQTYSPFVAYAQSKTANILISLYLNRHLDQSGVKAIATHPGSIWTDLSRNLDANYTRLVRKSGGFWKDIDQGSATTLVAALDPKLGDGDSDDVIYLRDCQVAEPAAHATDLKAARRLWRLSEEIVGQTFSLHEVSRL</sequence>
<evidence type="ECO:0000256" key="1">
    <source>
        <dbReference type="ARBA" id="ARBA00006484"/>
    </source>
</evidence>
<dbReference type="Pfam" id="PF00106">
    <property type="entry name" value="adh_short"/>
    <property type="match status" value="1"/>
</dbReference>
<dbReference type="Proteomes" id="UP000019478">
    <property type="component" value="Unassembled WGS sequence"/>
</dbReference>
<protein>
    <recommendedName>
        <fullName evidence="6">Short-chain dehydrogenase</fullName>
    </recommendedName>
</protein>
<keyword evidence="2" id="KW-0521">NADP</keyword>
<dbReference type="RefSeq" id="XP_007735455.1">
    <property type="nucleotide sequence ID" value="XM_007737265.1"/>
</dbReference>
<evidence type="ECO:0008006" key="6">
    <source>
        <dbReference type="Google" id="ProtNLM"/>
    </source>
</evidence>
<evidence type="ECO:0000313" key="5">
    <source>
        <dbReference type="Proteomes" id="UP000019478"/>
    </source>
</evidence>
<comment type="similarity">
    <text evidence="1">Belongs to the short-chain dehydrogenases/reductases (SDR) family.</text>
</comment>
<evidence type="ECO:0000313" key="4">
    <source>
        <dbReference type="EMBL" id="EXJ80867.1"/>
    </source>
</evidence>
<name>W9XK53_9EURO</name>
<dbReference type="SUPFAM" id="SSF51735">
    <property type="entry name" value="NAD(P)-binding Rossmann-fold domains"/>
    <property type="match status" value="1"/>
</dbReference>
<dbReference type="EMBL" id="AMGY01000006">
    <property type="protein sequence ID" value="EXJ80867.1"/>
    <property type="molecule type" value="Genomic_DNA"/>
</dbReference>
<dbReference type="GO" id="GO:0016491">
    <property type="term" value="F:oxidoreductase activity"/>
    <property type="evidence" value="ECO:0007669"/>
    <property type="project" value="UniProtKB-KW"/>
</dbReference>
<dbReference type="InterPro" id="IPR002347">
    <property type="entry name" value="SDR_fam"/>
</dbReference>
<dbReference type="STRING" id="1182542.W9XK53"/>
<organism evidence="4 5">
    <name type="scientific">Capronia epimyces CBS 606.96</name>
    <dbReference type="NCBI Taxonomy" id="1182542"/>
    <lineage>
        <taxon>Eukaryota</taxon>
        <taxon>Fungi</taxon>
        <taxon>Dikarya</taxon>
        <taxon>Ascomycota</taxon>
        <taxon>Pezizomycotina</taxon>
        <taxon>Eurotiomycetes</taxon>
        <taxon>Chaetothyriomycetidae</taxon>
        <taxon>Chaetothyriales</taxon>
        <taxon>Herpotrichiellaceae</taxon>
        <taxon>Capronia</taxon>
    </lineage>
</organism>
<evidence type="ECO:0000256" key="2">
    <source>
        <dbReference type="ARBA" id="ARBA00022857"/>
    </source>
</evidence>
<gene>
    <name evidence="4" type="ORF">A1O3_07153</name>
</gene>
<keyword evidence="5" id="KW-1185">Reference proteome</keyword>
<dbReference type="Gene3D" id="3.40.50.720">
    <property type="entry name" value="NAD(P)-binding Rossmann-like Domain"/>
    <property type="match status" value="1"/>
</dbReference>